<gene>
    <name evidence="3" type="ORF">FRACYDRAFT_259161</name>
</gene>
<dbReference type="EMBL" id="KV784353">
    <property type="protein sequence ID" value="OEU22675.1"/>
    <property type="molecule type" value="Genomic_DNA"/>
</dbReference>
<feature type="transmembrane region" description="Helical" evidence="2">
    <location>
        <begin position="12"/>
        <end position="34"/>
    </location>
</feature>
<organism evidence="3 4">
    <name type="scientific">Fragilariopsis cylindrus CCMP1102</name>
    <dbReference type="NCBI Taxonomy" id="635003"/>
    <lineage>
        <taxon>Eukaryota</taxon>
        <taxon>Sar</taxon>
        <taxon>Stramenopiles</taxon>
        <taxon>Ochrophyta</taxon>
        <taxon>Bacillariophyta</taxon>
        <taxon>Bacillariophyceae</taxon>
        <taxon>Bacillariophycidae</taxon>
        <taxon>Bacillariales</taxon>
        <taxon>Bacillariaceae</taxon>
        <taxon>Fragilariopsis</taxon>
    </lineage>
</organism>
<keyword evidence="2" id="KW-1133">Transmembrane helix</keyword>
<dbReference type="InParanoid" id="A0A1E7FX07"/>
<proteinExistence type="predicted"/>
<dbReference type="OrthoDB" id="42733at2759"/>
<keyword evidence="2" id="KW-0472">Membrane</keyword>
<dbReference type="Proteomes" id="UP000095751">
    <property type="component" value="Unassembled WGS sequence"/>
</dbReference>
<keyword evidence="4" id="KW-1185">Reference proteome</keyword>
<accession>A0A1E7FX07</accession>
<feature type="compositionally biased region" description="Low complexity" evidence="1">
    <location>
        <begin position="90"/>
        <end position="107"/>
    </location>
</feature>
<feature type="region of interest" description="Disordered" evidence="1">
    <location>
        <begin position="90"/>
        <end position="132"/>
    </location>
</feature>
<protein>
    <submittedName>
        <fullName evidence="3">Uncharacterized protein</fullName>
    </submittedName>
</protein>
<reference evidence="3 4" key="1">
    <citation type="submission" date="2016-09" db="EMBL/GenBank/DDBJ databases">
        <title>Extensive genetic diversity and differential bi-allelic expression allows diatom success in the polar Southern Ocean.</title>
        <authorList>
            <consortium name="DOE Joint Genome Institute"/>
            <person name="Mock T."/>
            <person name="Otillar R.P."/>
            <person name="Strauss J."/>
            <person name="Dupont C."/>
            <person name="Frickenhaus S."/>
            <person name="Maumus F."/>
            <person name="Mcmullan M."/>
            <person name="Sanges R."/>
            <person name="Schmutz J."/>
            <person name="Toseland A."/>
            <person name="Valas R."/>
            <person name="Veluchamy A."/>
            <person name="Ward B.J."/>
            <person name="Allen A."/>
            <person name="Barry K."/>
            <person name="Falciatore A."/>
            <person name="Ferrante M."/>
            <person name="Fortunato A.E."/>
            <person name="Gloeckner G."/>
            <person name="Gruber A."/>
            <person name="Hipkin R."/>
            <person name="Janech M."/>
            <person name="Kroth P."/>
            <person name="Leese F."/>
            <person name="Lindquist E."/>
            <person name="Lyon B.R."/>
            <person name="Martin J."/>
            <person name="Mayer C."/>
            <person name="Parker M."/>
            <person name="Quesneville H."/>
            <person name="Raymond J."/>
            <person name="Uhlig C."/>
            <person name="Valentin K.U."/>
            <person name="Worden A.Z."/>
            <person name="Armbrust E.V."/>
            <person name="Bowler C."/>
            <person name="Green B."/>
            <person name="Moulton V."/>
            <person name="Van Oosterhout C."/>
            <person name="Grigoriev I."/>
        </authorList>
    </citation>
    <scope>NUCLEOTIDE SEQUENCE [LARGE SCALE GENOMIC DNA]</scope>
    <source>
        <strain evidence="3 4">CCMP1102</strain>
    </source>
</reference>
<keyword evidence="2" id="KW-0812">Transmembrane</keyword>
<dbReference type="KEGG" id="fcy:FRACYDRAFT_259161"/>
<dbReference type="AlphaFoldDB" id="A0A1E7FX07"/>
<evidence type="ECO:0000313" key="4">
    <source>
        <dbReference type="Proteomes" id="UP000095751"/>
    </source>
</evidence>
<evidence type="ECO:0000256" key="2">
    <source>
        <dbReference type="SAM" id="Phobius"/>
    </source>
</evidence>
<name>A0A1E7FX07_9STRA</name>
<sequence length="351" mass="39537">MNSSSTCRKSVGASILRGAVVILLFASNLTLSYVRGFHQQSSFVGGRPSIFSVSRRHYGGNQQPKDITITNTSLFIGKKLQNRQAELQKKMMLAKQQKEQQQNNSADNDNDDKEVDSSSKVDSRLTDEEIKEQNDRKRFDALLNSSSASIRMSVDADGNSVSDNYLTIEQEDETIDAYRRGADRLFEGDPAPSDVFEELVSMKSENAIGGTGAKRLLPWLRNTNKSDYIIVVSDPREKSIEFRNTIKSLSLELPKDIFNKIVFINADMPSVNRKTLKKIQLGGDPSIPVRLFSDEKREWMQTYTALGENRWSMTLFILAEGRVQRLVREFSQISCSSVIQNASSATEKRKL</sequence>
<feature type="compositionally biased region" description="Basic and acidic residues" evidence="1">
    <location>
        <begin position="115"/>
        <end position="132"/>
    </location>
</feature>
<evidence type="ECO:0000256" key="1">
    <source>
        <dbReference type="SAM" id="MobiDB-lite"/>
    </source>
</evidence>
<evidence type="ECO:0000313" key="3">
    <source>
        <dbReference type="EMBL" id="OEU22675.1"/>
    </source>
</evidence>